<dbReference type="Pfam" id="PF01386">
    <property type="entry name" value="Ribosomal_L25p"/>
    <property type="match status" value="1"/>
</dbReference>
<organism evidence="9 10">
    <name type="scientific">Solirubrobacter ginsenosidimutans</name>
    <dbReference type="NCBI Taxonomy" id="490573"/>
    <lineage>
        <taxon>Bacteria</taxon>
        <taxon>Bacillati</taxon>
        <taxon>Actinomycetota</taxon>
        <taxon>Thermoleophilia</taxon>
        <taxon>Solirubrobacterales</taxon>
        <taxon>Solirubrobacteraceae</taxon>
        <taxon>Solirubrobacter</taxon>
    </lineage>
</organism>
<reference evidence="9" key="1">
    <citation type="submission" date="2022-10" db="EMBL/GenBank/DDBJ databases">
        <title>The WGS of Solirubrobacter ginsenosidimutans DSM 21036.</title>
        <authorList>
            <person name="Jiang Z."/>
        </authorList>
    </citation>
    <scope>NUCLEOTIDE SEQUENCE</scope>
    <source>
        <strain evidence="9">DSM 21036</strain>
    </source>
</reference>
<feature type="domain" description="Large ribosomal subunit protein bL25 beta" evidence="8">
    <location>
        <begin position="101"/>
        <end position="184"/>
    </location>
</feature>
<protein>
    <recommendedName>
        <fullName evidence="5">Large ribosomal subunit protein bL25</fullName>
    </recommendedName>
    <alternativeName>
        <fullName evidence="5">General stress protein CTC</fullName>
    </alternativeName>
</protein>
<dbReference type="RefSeq" id="WP_270042606.1">
    <property type="nucleotide sequence ID" value="NZ_JAPDOD010000024.1"/>
</dbReference>
<dbReference type="InterPro" id="IPR037121">
    <property type="entry name" value="Ribosomal_bL25_C"/>
</dbReference>
<keyword evidence="10" id="KW-1185">Reference proteome</keyword>
<evidence type="ECO:0000256" key="1">
    <source>
        <dbReference type="ARBA" id="ARBA00022730"/>
    </source>
</evidence>
<dbReference type="Gene3D" id="2.40.240.10">
    <property type="entry name" value="Ribosomal Protein L25, Chain P"/>
    <property type="match status" value="1"/>
</dbReference>
<evidence type="ECO:0000259" key="8">
    <source>
        <dbReference type="Pfam" id="PF14693"/>
    </source>
</evidence>
<keyword evidence="4 5" id="KW-0687">Ribonucleoprotein</keyword>
<gene>
    <name evidence="5" type="primary">rplY</name>
    <name evidence="5" type="synonym">ctc</name>
    <name evidence="9" type="ORF">OM076_24015</name>
</gene>
<sequence length="229" mass="24007">MAESTKLSLNARDPEGSRTARRLRRTGEVPGVIYGGDAEPSHFSVDARILRNTLARSGAILDISIDGGKPSPVIVKDLQRHPVRGEIMHLDLVRVNMNETIHTTVVLELVGADETPGVSEGGVLSQETREVNIEALPGDIPDTITHDVSAMQINDTLTLSAVTVPAGITLLDDLETVIATITPPTLEPVEDEIETETALVGEAGAAAEGDAAEGDADGGESTEASSDES</sequence>
<evidence type="ECO:0000256" key="2">
    <source>
        <dbReference type="ARBA" id="ARBA00022884"/>
    </source>
</evidence>
<feature type="region of interest" description="Disordered" evidence="6">
    <location>
        <begin position="197"/>
        <end position="229"/>
    </location>
</feature>
<feature type="domain" description="Large ribosomal subunit protein bL25 L25" evidence="7">
    <location>
        <begin position="8"/>
        <end position="92"/>
    </location>
</feature>
<dbReference type="Pfam" id="PF14693">
    <property type="entry name" value="Ribosomal_TL5_C"/>
    <property type="match status" value="1"/>
</dbReference>
<dbReference type="GO" id="GO:0008097">
    <property type="term" value="F:5S rRNA binding"/>
    <property type="evidence" value="ECO:0007669"/>
    <property type="project" value="InterPro"/>
</dbReference>
<dbReference type="Gene3D" id="2.170.120.20">
    <property type="entry name" value="Ribosomal protein L25, beta domain"/>
    <property type="match status" value="1"/>
</dbReference>
<comment type="caution">
    <text evidence="9">The sequence shown here is derived from an EMBL/GenBank/DDBJ whole genome shotgun (WGS) entry which is preliminary data.</text>
</comment>
<accession>A0A9X3MVV0</accession>
<dbReference type="SUPFAM" id="SSF50715">
    <property type="entry name" value="Ribosomal protein L25-like"/>
    <property type="match status" value="1"/>
</dbReference>
<dbReference type="NCBIfam" id="TIGR00731">
    <property type="entry name" value="bL25_bact_ctc"/>
    <property type="match status" value="1"/>
</dbReference>
<dbReference type="InterPro" id="IPR020930">
    <property type="entry name" value="Ribosomal_uL5_bac-type"/>
</dbReference>
<feature type="compositionally biased region" description="Low complexity" evidence="6">
    <location>
        <begin position="197"/>
        <end position="209"/>
    </location>
</feature>
<name>A0A9X3MVV0_9ACTN</name>
<dbReference type="GO" id="GO:0022625">
    <property type="term" value="C:cytosolic large ribosomal subunit"/>
    <property type="evidence" value="ECO:0007669"/>
    <property type="project" value="TreeGrafter"/>
</dbReference>
<dbReference type="CDD" id="cd00495">
    <property type="entry name" value="Ribosomal_L25_TL5_CTC"/>
    <property type="match status" value="1"/>
</dbReference>
<dbReference type="InterPro" id="IPR029751">
    <property type="entry name" value="Ribosomal_L25_dom"/>
</dbReference>
<dbReference type="InterPro" id="IPR020056">
    <property type="entry name" value="Rbsml_bL25/Gln-tRNA_synth_N"/>
</dbReference>
<dbReference type="EMBL" id="JAPDOD010000024">
    <property type="protein sequence ID" value="MDA0163362.1"/>
    <property type="molecule type" value="Genomic_DNA"/>
</dbReference>
<dbReference type="InterPro" id="IPR020057">
    <property type="entry name" value="Ribosomal_bL25_b-dom"/>
</dbReference>
<keyword evidence="2 5" id="KW-0694">RNA-binding</keyword>
<dbReference type="HAMAP" id="MF_01334">
    <property type="entry name" value="Ribosomal_bL25_CTC"/>
    <property type="match status" value="1"/>
</dbReference>
<dbReference type="AlphaFoldDB" id="A0A9X3MVV0"/>
<dbReference type="InterPro" id="IPR001021">
    <property type="entry name" value="Ribosomal_bL25_long"/>
</dbReference>
<evidence type="ECO:0000259" key="7">
    <source>
        <dbReference type="Pfam" id="PF01386"/>
    </source>
</evidence>
<comment type="subunit">
    <text evidence="5">Part of the 50S ribosomal subunit; part of the 5S rRNA/L5/L18/L25 subcomplex. Contacts the 5S rRNA. Binds to the 5S rRNA independently of L5 and L18.</text>
</comment>
<dbReference type="GO" id="GO:0003735">
    <property type="term" value="F:structural constituent of ribosome"/>
    <property type="evidence" value="ECO:0007669"/>
    <property type="project" value="InterPro"/>
</dbReference>
<dbReference type="PANTHER" id="PTHR33284:SF1">
    <property type="entry name" value="RIBOSOMAL PROTEIN L25_GLN-TRNA SYNTHETASE, ANTI-CODON-BINDING DOMAIN-CONTAINING PROTEIN"/>
    <property type="match status" value="1"/>
</dbReference>
<evidence type="ECO:0000313" key="9">
    <source>
        <dbReference type="EMBL" id="MDA0163362.1"/>
    </source>
</evidence>
<dbReference type="Proteomes" id="UP001149140">
    <property type="component" value="Unassembled WGS sequence"/>
</dbReference>
<dbReference type="GO" id="GO:0006412">
    <property type="term" value="P:translation"/>
    <property type="evidence" value="ECO:0007669"/>
    <property type="project" value="UniProtKB-UniRule"/>
</dbReference>
<comment type="function">
    <text evidence="5">This is one of the proteins that binds to the 5S RNA in the ribosome where it forms part of the central protuberance.</text>
</comment>
<keyword evidence="1 5" id="KW-0699">rRNA-binding</keyword>
<evidence type="ECO:0000256" key="3">
    <source>
        <dbReference type="ARBA" id="ARBA00022980"/>
    </source>
</evidence>
<dbReference type="InterPro" id="IPR011035">
    <property type="entry name" value="Ribosomal_bL25/Gln-tRNA_synth"/>
</dbReference>
<evidence type="ECO:0000256" key="6">
    <source>
        <dbReference type="SAM" id="MobiDB-lite"/>
    </source>
</evidence>
<evidence type="ECO:0000256" key="4">
    <source>
        <dbReference type="ARBA" id="ARBA00023274"/>
    </source>
</evidence>
<dbReference type="PANTHER" id="PTHR33284">
    <property type="entry name" value="RIBOSOMAL PROTEIN L25/GLN-TRNA SYNTHETASE, ANTI-CODON-BINDING DOMAIN-CONTAINING PROTEIN"/>
    <property type="match status" value="1"/>
</dbReference>
<feature type="region of interest" description="Disordered" evidence="6">
    <location>
        <begin position="1"/>
        <end position="20"/>
    </location>
</feature>
<evidence type="ECO:0000313" key="10">
    <source>
        <dbReference type="Proteomes" id="UP001149140"/>
    </source>
</evidence>
<feature type="compositionally biased region" description="Acidic residues" evidence="6">
    <location>
        <begin position="210"/>
        <end position="229"/>
    </location>
</feature>
<evidence type="ECO:0000256" key="5">
    <source>
        <dbReference type="HAMAP-Rule" id="MF_01334"/>
    </source>
</evidence>
<proteinExistence type="inferred from homology"/>
<keyword evidence="3 5" id="KW-0689">Ribosomal protein</keyword>
<comment type="similarity">
    <text evidence="5">Belongs to the bacterial ribosomal protein bL25 family. CTC subfamily.</text>
</comment>